<protein>
    <recommendedName>
        <fullName evidence="4">Cell surface protein</fullName>
    </recommendedName>
</protein>
<gene>
    <name evidence="2" type="ORF">LDZ35_17300</name>
</gene>
<dbReference type="Proteomes" id="UP001197958">
    <property type="component" value="Unassembled WGS sequence"/>
</dbReference>
<dbReference type="RefSeq" id="WP_225450333.1">
    <property type="nucleotide sequence ID" value="NZ_JAIWWK010000048.1"/>
</dbReference>
<proteinExistence type="predicted"/>
<name>A0AAW4SPD6_9BACE</name>
<evidence type="ECO:0000313" key="3">
    <source>
        <dbReference type="Proteomes" id="UP001197958"/>
    </source>
</evidence>
<evidence type="ECO:0000313" key="2">
    <source>
        <dbReference type="EMBL" id="MCA4524958.1"/>
    </source>
</evidence>
<sequence>MKKNFVRVMLFGALTLTVGTTVTSCKDYDDDIKNLQEQIDKVTSTNPVSTEDMKTAISSAIQTLQTQLQTAIDGKADAKAVQDLLKTVEALQTALDKKADASTIKTLGDQITELSTKVNSIDGTLTETKRELEAKVADLTEKLAGAASSEELEALAGELSEAKNKLATVTEMADNNAAAIVSIQADILELQKLDGRITALETFNQNAASKDDLADYVAHSELAGLVDDEVLELLKDNGSIAKYVNDAIESQVLAEASAINLSIKGVDGKLATLSSNFDTYKQEQATAYQTVTGNITTLTSFKTAIEAALTDGGYDNFAAVLTEISTIKESYGYCATKEAFDGKVEAYLTTYKSDVDKQFTALETRIKALENQIQSVVYIPEYEDGQVKFMSYYYGKGEARKVIAQADPIQVKFRISPATAAANFVANYTPSFDAQEIKTRAAEEIYSIEGTPEVDEATGIVTYTLSTTTDKSYAISLNLKAKDATKNLTDISSNYFPVIADYRVIETVKLYSPNESENAMLSDNSNSKIDYGTGAKVLMTGKDRAGKDITDEPISESAVKKSFVVEYKLIKEDDHADFTIEKTTGILELKTYPGTSGHQVTAQAEITMKDAAGNTVSTTTTKFAKVTASNQIVKTVAVTPSGLDGVEFKSKGEEATVFDVDLSGKYSNLDIEEDAYKALKSECFNFETGAVGGIKFAFKENTTTNDLTVVVPAGTPADTYEGVKLTVTVSPTQKFTITANATVQITKANYDLSYNTDITSDGAISLNPVYTPNEKPESVSFTCDLKSVFSNYIEVKAKADEVGASIKFVLNGGTSIAGVTLSEDNVLTIDGSKYKRATAIPVVVTVVGKNTQEADVTLSTSPMNLSITPASLAGTWTKTVSTPVKIGSDNLSSTFDLANGFSWTASNGKKIWDAGKVNATDWAVSSLEVFGVARPTFTVAAADQQYVSITEAGVLSLTETGKLLKKDTKKTITVTINAAPGWGTITDYESNRTVTVLIQLGTASDLIATD</sequence>
<accession>A0AAW4SPD6</accession>
<organism evidence="2 3">
    <name type="scientific">Bacteroides xylanisolvens</name>
    <dbReference type="NCBI Taxonomy" id="371601"/>
    <lineage>
        <taxon>Bacteria</taxon>
        <taxon>Pseudomonadati</taxon>
        <taxon>Bacteroidota</taxon>
        <taxon>Bacteroidia</taxon>
        <taxon>Bacteroidales</taxon>
        <taxon>Bacteroidaceae</taxon>
        <taxon>Bacteroides</taxon>
    </lineage>
</organism>
<dbReference type="AlphaFoldDB" id="A0AAW4SPD6"/>
<feature type="coiled-coil region" evidence="1">
    <location>
        <begin position="129"/>
        <end position="172"/>
    </location>
</feature>
<evidence type="ECO:0000256" key="1">
    <source>
        <dbReference type="SAM" id="Coils"/>
    </source>
</evidence>
<dbReference type="PROSITE" id="PS51257">
    <property type="entry name" value="PROKAR_LIPOPROTEIN"/>
    <property type="match status" value="1"/>
</dbReference>
<evidence type="ECO:0008006" key="4">
    <source>
        <dbReference type="Google" id="ProtNLM"/>
    </source>
</evidence>
<keyword evidence="1" id="KW-0175">Coiled coil</keyword>
<dbReference type="EMBL" id="JAIWWW010000037">
    <property type="protein sequence ID" value="MCA4524958.1"/>
    <property type="molecule type" value="Genomic_DNA"/>
</dbReference>
<comment type="caution">
    <text evidence="2">The sequence shown here is derived from an EMBL/GenBank/DDBJ whole genome shotgun (WGS) entry which is preliminary data.</text>
</comment>
<reference evidence="2" key="1">
    <citation type="submission" date="2023-08" db="EMBL/GenBank/DDBJ databases">
        <title>Mucin Metabolism Genes Underlie the Key Renovations of Bacteroides xylanisolvens Genomes in Captive Great Apes.</title>
        <authorList>
            <person name="Nishida A.H."/>
        </authorList>
    </citation>
    <scope>NUCLEOTIDE SEQUENCE</scope>
    <source>
        <strain evidence="2">P19.10B</strain>
    </source>
</reference>